<proteinExistence type="predicted"/>
<gene>
    <name evidence="1" type="ORF">B296_00048408</name>
</gene>
<sequence length="85" mass="9653">MTRGDIVVEATSSNNTEPLLPSRVSYARSLSRVDDELESFPSCIRWMCVDESDVRYTVVPLPPLGCFCPHYLSLRPLLYPHPSRL</sequence>
<dbReference type="Proteomes" id="UP000287651">
    <property type="component" value="Unassembled WGS sequence"/>
</dbReference>
<reference evidence="1 2" key="1">
    <citation type="journal article" date="2014" name="Agronomy (Basel)">
        <title>A Draft Genome Sequence for Ensete ventricosum, the Drought-Tolerant Tree Against Hunger.</title>
        <authorList>
            <person name="Harrison J."/>
            <person name="Moore K.A."/>
            <person name="Paszkiewicz K."/>
            <person name="Jones T."/>
            <person name="Grant M."/>
            <person name="Ambacheew D."/>
            <person name="Muzemil S."/>
            <person name="Studholme D.J."/>
        </authorList>
    </citation>
    <scope>NUCLEOTIDE SEQUENCE [LARGE SCALE GENOMIC DNA]</scope>
</reference>
<protein>
    <submittedName>
        <fullName evidence="1">Uncharacterized protein</fullName>
    </submittedName>
</protein>
<evidence type="ECO:0000313" key="1">
    <source>
        <dbReference type="EMBL" id="RRT50041.1"/>
    </source>
</evidence>
<organism evidence="1 2">
    <name type="scientific">Ensete ventricosum</name>
    <name type="common">Abyssinian banana</name>
    <name type="synonym">Musa ensete</name>
    <dbReference type="NCBI Taxonomy" id="4639"/>
    <lineage>
        <taxon>Eukaryota</taxon>
        <taxon>Viridiplantae</taxon>
        <taxon>Streptophyta</taxon>
        <taxon>Embryophyta</taxon>
        <taxon>Tracheophyta</taxon>
        <taxon>Spermatophyta</taxon>
        <taxon>Magnoliopsida</taxon>
        <taxon>Liliopsida</taxon>
        <taxon>Zingiberales</taxon>
        <taxon>Musaceae</taxon>
        <taxon>Ensete</taxon>
    </lineage>
</organism>
<evidence type="ECO:0000313" key="2">
    <source>
        <dbReference type="Proteomes" id="UP000287651"/>
    </source>
</evidence>
<dbReference type="EMBL" id="AMZH03012984">
    <property type="protein sequence ID" value="RRT50041.1"/>
    <property type="molecule type" value="Genomic_DNA"/>
</dbReference>
<dbReference type="AlphaFoldDB" id="A0A426YE77"/>
<name>A0A426YE77_ENSVE</name>
<comment type="caution">
    <text evidence="1">The sequence shown here is derived from an EMBL/GenBank/DDBJ whole genome shotgun (WGS) entry which is preliminary data.</text>
</comment>
<accession>A0A426YE77</accession>